<name>A0A9N9BT85_9GLOM</name>
<dbReference type="Pfam" id="PF00505">
    <property type="entry name" value="HMG_box"/>
    <property type="match status" value="1"/>
</dbReference>
<dbReference type="PANTHER" id="PTHR10270">
    <property type="entry name" value="SOX TRANSCRIPTION FACTOR"/>
    <property type="match status" value="1"/>
</dbReference>
<evidence type="ECO:0000256" key="4">
    <source>
        <dbReference type="SAM" id="MobiDB-lite"/>
    </source>
</evidence>
<evidence type="ECO:0000259" key="5">
    <source>
        <dbReference type="PROSITE" id="PS50118"/>
    </source>
</evidence>
<keyword evidence="7" id="KW-1185">Reference proteome</keyword>
<dbReference type="CDD" id="cd01389">
    <property type="entry name" value="HMG-box_ROX1-like"/>
    <property type="match status" value="1"/>
</dbReference>
<accession>A0A9N9BT85</accession>
<dbReference type="AlphaFoldDB" id="A0A9N9BT85"/>
<dbReference type="InterPro" id="IPR036910">
    <property type="entry name" value="HMG_box_dom_sf"/>
</dbReference>
<gene>
    <name evidence="6" type="ORF">PBRASI_LOCUS6509</name>
</gene>
<dbReference type="SMART" id="SM00398">
    <property type="entry name" value="HMG"/>
    <property type="match status" value="1"/>
</dbReference>
<dbReference type="PANTHER" id="PTHR10270:SF161">
    <property type="entry name" value="SEX-DETERMINING REGION Y PROTEIN"/>
    <property type="match status" value="1"/>
</dbReference>
<dbReference type="GO" id="GO:0030154">
    <property type="term" value="P:cell differentiation"/>
    <property type="evidence" value="ECO:0007669"/>
    <property type="project" value="TreeGrafter"/>
</dbReference>
<comment type="caution">
    <text evidence="6">The sequence shown here is derived from an EMBL/GenBank/DDBJ whole genome shotgun (WGS) entry which is preliminary data.</text>
</comment>
<evidence type="ECO:0000313" key="6">
    <source>
        <dbReference type="EMBL" id="CAG8578881.1"/>
    </source>
</evidence>
<feature type="compositionally biased region" description="Basic residues" evidence="4">
    <location>
        <begin position="137"/>
        <end position="150"/>
    </location>
</feature>
<dbReference type="GO" id="GO:0001228">
    <property type="term" value="F:DNA-binding transcription activator activity, RNA polymerase II-specific"/>
    <property type="evidence" value="ECO:0007669"/>
    <property type="project" value="TreeGrafter"/>
</dbReference>
<dbReference type="SUPFAM" id="SSF47095">
    <property type="entry name" value="HMG-box"/>
    <property type="match status" value="1"/>
</dbReference>
<reference evidence="6" key="1">
    <citation type="submission" date="2021-06" db="EMBL/GenBank/DDBJ databases">
        <authorList>
            <person name="Kallberg Y."/>
            <person name="Tangrot J."/>
            <person name="Rosling A."/>
        </authorList>
    </citation>
    <scope>NUCLEOTIDE SEQUENCE</scope>
    <source>
        <strain evidence="6">BR232B</strain>
    </source>
</reference>
<dbReference type="PROSITE" id="PS50118">
    <property type="entry name" value="HMG_BOX_2"/>
    <property type="match status" value="1"/>
</dbReference>
<keyword evidence="2" id="KW-0804">Transcription</keyword>
<keyword evidence="1 3" id="KW-0238">DNA-binding</keyword>
<proteinExistence type="predicted"/>
<dbReference type="GO" id="GO:0005634">
    <property type="term" value="C:nucleus"/>
    <property type="evidence" value="ECO:0007669"/>
    <property type="project" value="UniProtKB-UniRule"/>
</dbReference>
<dbReference type="InterPro" id="IPR009071">
    <property type="entry name" value="HMG_box_dom"/>
</dbReference>
<dbReference type="Proteomes" id="UP000789739">
    <property type="component" value="Unassembled WGS sequence"/>
</dbReference>
<evidence type="ECO:0000256" key="2">
    <source>
        <dbReference type="ARBA" id="ARBA00023163"/>
    </source>
</evidence>
<feature type="domain" description="HMG box" evidence="5">
    <location>
        <begin position="57"/>
        <end position="127"/>
    </location>
</feature>
<dbReference type="OrthoDB" id="6247875at2759"/>
<feature type="region of interest" description="Disordered" evidence="4">
    <location>
        <begin position="137"/>
        <end position="162"/>
    </location>
</feature>
<dbReference type="Gene3D" id="1.10.30.10">
    <property type="entry name" value="High mobility group box domain"/>
    <property type="match status" value="1"/>
</dbReference>
<protein>
    <submittedName>
        <fullName evidence="6">6718_t:CDS:1</fullName>
    </submittedName>
</protein>
<evidence type="ECO:0000256" key="1">
    <source>
        <dbReference type="ARBA" id="ARBA00023125"/>
    </source>
</evidence>
<dbReference type="GO" id="GO:0000978">
    <property type="term" value="F:RNA polymerase II cis-regulatory region sequence-specific DNA binding"/>
    <property type="evidence" value="ECO:0007669"/>
    <property type="project" value="TreeGrafter"/>
</dbReference>
<feature type="DNA-binding region" description="HMG box" evidence="3">
    <location>
        <begin position="57"/>
        <end position="127"/>
    </location>
</feature>
<organism evidence="6 7">
    <name type="scientific">Paraglomus brasilianum</name>
    <dbReference type="NCBI Taxonomy" id="144538"/>
    <lineage>
        <taxon>Eukaryota</taxon>
        <taxon>Fungi</taxon>
        <taxon>Fungi incertae sedis</taxon>
        <taxon>Mucoromycota</taxon>
        <taxon>Glomeromycotina</taxon>
        <taxon>Glomeromycetes</taxon>
        <taxon>Paraglomerales</taxon>
        <taxon>Paraglomeraceae</taxon>
        <taxon>Paraglomus</taxon>
    </lineage>
</organism>
<dbReference type="EMBL" id="CAJVPI010000871">
    <property type="protein sequence ID" value="CAG8578881.1"/>
    <property type="molecule type" value="Genomic_DNA"/>
</dbReference>
<sequence>MDTPTVIFHSDISTDQSISSLLSGIVPPQSLNLTLTVEELIRCPNIPRSVQRRHTDIARPPNCFMLYRKNFLAQIRNSGLEEPFNMSALSKEAGARWREEPPEVVNFFTQLAEVVREIHCKAHPHYKYTPRRAIKRRRNKQLGNINKKKPAPLQKQKSGEGKEGVPISLLQIEFYVHKSDCGKRQVDNASSTSIEERIECAEPNSNAEEFNHLLDYMNLDNVDMF</sequence>
<dbReference type="InterPro" id="IPR050140">
    <property type="entry name" value="SRY-related_HMG-box_TF-like"/>
</dbReference>
<keyword evidence="3" id="KW-0539">Nucleus</keyword>
<evidence type="ECO:0000313" key="7">
    <source>
        <dbReference type="Proteomes" id="UP000789739"/>
    </source>
</evidence>
<evidence type="ECO:0000256" key="3">
    <source>
        <dbReference type="PROSITE-ProRule" id="PRU00267"/>
    </source>
</evidence>